<evidence type="ECO:0000256" key="5">
    <source>
        <dbReference type="ARBA" id="ARBA00022729"/>
    </source>
</evidence>
<evidence type="ECO:0000313" key="14">
    <source>
        <dbReference type="Proteomes" id="UP000256970"/>
    </source>
</evidence>
<evidence type="ECO:0000259" key="12">
    <source>
        <dbReference type="Pfam" id="PF17808"/>
    </source>
</evidence>
<dbReference type="InterPro" id="IPR040974">
    <property type="entry name" value="Fn3_PAP"/>
</dbReference>
<organism evidence="13 14">
    <name type="scientific">Tetradesmus obliquus</name>
    <name type="common">Green alga</name>
    <name type="synonym">Acutodesmus obliquus</name>
    <dbReference type="NCBI Taxonomy" id="3088"/>
    <lineage>
        <taxon>Eukaryota</taxon>
        <taxon>Viridiplantae</taxon>
        <taxon>Chlorophyta</taxon>
        <taxon>core chlorophytes</taxon>
        <taxon>Chlorophyceae</taxon>
        <taxon>CS clade</taxon>
        <taxon>Sphaeropleales</taxon>
        <taxon>Scenedesmaceae</taxon>
        <taxon>Tetradesmus</taxon>
    </lineage>
</organism>
<dbReference type="InterPro" id="IPR041792">
    <property type="entry name" value="MPP_PAP"/>
</dbReference>
<dbReference type="AlphaFoldDB" id="A0A383VSN8"/>
<keyword evidence="4" id="KW-0964">Secreted</keyword>
<dbReference type="Gene3D" id="2.60.40.380">
    <property type="entry name" value="Purple acid phosphatase-like, N-terminal"/>
    <property type="match status" value="1"/>
</dbReference>
<keyword evidence="7" id="KW-0378">Hydrolase</keyword>
<dbReference type="InterPro" id="IPR008963">
    <property type="entry name" value="Purple_acid_Pase-like_N"/>
</dbReference>
<proteinExistence type="inferred from homology"/>
<dbReference type="EMBL" id="FNXT01000864">
    <property type="protein sequence ID" value="SZX68527.1"/>
    <property type="molecule type" value="Genomic_DNA"/>
</dbReference>
<evidence type="ECO:0000256" key="1">
    <source>
        <dbReference type="ARBA" id="ARBA00004613"/>
    </source>
</evidence>
<evidence type="ECO:0000259" key="10">
    <source>
        <dbReference type="Pfam" id="PF14008"/>
    </source>
</evidence>
<dbReference type="Pfam" id="PF00149">
    <property type="entry name" value="Metallophos"/>
    <property type="match status" value="1"/>
</dbReference>
<evidence type="ECO:0000259" key="11">
    <source>
        <dbReference type="Pfam" id="PF16656"/>
    </source>
</evidence>
<name>A0A383VSN8_TETOB</name>
<comment type="similarity">
    <text evidence="2 7">Belongs to the metallophosphoesterase superfamily. Purple acid phosphatase family.</text>
</comment>
<dbReference type="STRING" id="3088.A0A383VSN8"/>
<feature type="compositionally biased region" description="Low complexity" evidence="8">
    <location>
        <begin position="640"/>
        <end position="656"/>
    </location>
</feature>
<dbReference type="CDD" id="cd00839">
    <property type="entry name" value="MPP_PAPs"/>
    <property type="match status" value="1"/>
</dbReference>
<evidence type="ECO:0000256" key="7">
    <source>
        <dbReference type="RuleBase" id="RU361203"/>
    </source>
</evidence>
<comment type="subcellular location">
    <subcellularLocation>
        <location evidence="1">Secreted</location>
    </subcellularLocation>
</comment>
<evidence type="ECO:0000256" key="2">
    <source>
        <dbReference type="ARBA" id="ARBA00008723"/>
    </source>
</evidence>
<evidence type="ECO:0000256" key="3">
    <source>
        <dbReference type="ARBA" id="ARBA00011738"/>
    </source>
</evidence>
<reference evidence="13 14" key="1">
    <citation type="submission" date="2016-10" db="EMBL/GenBank/DDBJ databases">
        <authorList>
            <person name="Cai Z."/>
        </authorList>
    </citation>
    <scope>NUCLEOTIDE SEQUENCE [LARGE SCALE GENOMIC DNA]</scope>
</reference>
<dbReference type="SUPFAM" id="SSF56300">
    <property type="entry name" value="Metallo-dependent phosphatases"/>
    <property type="match status" value="1"/>
</dbReference>
<dbReference type="GO" id="GO:0046872">
    <property type="term" value="F:metal ion binding"/>
    <property type="evidence" value="ECO:0007669"/>
    <property type="project" value="InterPro"/>
</dbReference>
<dbReference type="PANTHER" id="PTHR45778:SF3">
    <property type="entry name" value="PURPLE ACID PHOSPHATASE"/>
    <property type="match status" value="1"/>
</dbReference>
<keyword evidence="5 7" id="KW-0732">Signal</keyword>
<protein>
    <recommendedName>
        <fullName evidence="7">Purple acid phosphatase</fullName>
        <ecNumber evidence="7">3.1.3.2</ecNumber>
    </recommendedName>
</protein>
<dbReference type="Pfam" id="PF17808">
    <property type="entry name" value="fn3_PAP"/>
    <property type="match status" value="1"/>
</dbReference>
<feature type="domain" description="Purple acid phosphatase Fn3-like" evidence="12">
    <location>
        <begin position="63"/>
        <end position="157"/>
    </location>
</feature>
<dbReference type="Pfam" id="PF16656">
    <property type="entry name" value="Pur_ac_phosph_N"/>
    <property type="match status" value="1"/>
</dbReference>
<evidence type="ECO:0000256" key="8">
    <source>
        <dbReference type="SAM" id="MobiDB-lite"/>
    </source>
</evidence>
<evidence type="ECO:0000259" key="9">
    <source>
        <dbReference type="Pfam" id="PF00149"/>
    </source>
</evidence>
<dbReference type="InterPro" id="IPR029052">
    <property type="entry name" value="Metallo-depent_PP-like"/>
</dbReference>
<accession>A0A383VSN8</accession>
<dbReference type="SUPFAM" id="SSF49363">
    <property type="entry name" value="Purple acid phosphatase, N-terminal domain"/>
    <property type="match status" value="1"/>
</dbReference>
<feature type="domain" description="Calcineurin-like phosphoesterase" evidence="9">
    <location>
        <begin position="297"/>
        <end position="515"/>
    </location>
</feature>
<dbReference type="Pfam" id="PF14008">
    <property type="entry name" value="Metallophos_C"/>
    <property type="match status" value="1"/>
</dbReference>
<gene>
    <name evidence="13" type="ORF">BQ4739_LOCUS8871</name>
</gene>
<feature type="domain" description="Purple acid phosphatase C-terminal" evidence="10">
    <location>
        <begin position="569"/>
        <end position="627"/>
    </location>
</feature>
<keyword evidence="6" id="KW-0325">Glycoprotein</keyword>
<dbReference type="GO" id="GO:0003993">
    <property type="term" value="F:acid phosphatase activity"/>
    <property type="evidence" value="ECO:0007669"/>
    <property type="project" value="UniProtKB-EC"/>
</dbReference>
<sequence>MQPKMAWMQTLLLLVCALGISCMRVSASQQETHNPLERIKLYAASHAPESSIVLRLNSTVLEAGHSHQWFELSWSGVQQPSYADWLGLIVPAGADITKTAPAKYQIAAMDKNHVKRGEGRLKFRLINYRSDMQFALFRGGMMAPQLAALSPIIRVQNPNEPLQRHLALTGDNTQMMVQWVTKNSSNPTVKWGTSPGAYNHSAAAVSSTYSRQELCGPPANDAGFVDPGLFHAALVEGLTPGQRYYYVVGDEEWGFSPEASFVAAPPVGPQTRVKEWGFSPEASFVAAPPVGPQTRVKVLAVADLGQGEVDGSMEQSEMLVSLNTTARMLQDIQQHDFQLLVHNGDISYARGYVTQWDNFMHQMEPLVSSVPYMTTHGNHERDWPNSGDRFIEAYDSGGECGIPLERRMVMPQAGRDKPWYSFDFGPIHFTQYSTEHPFHPGSEQHAWLLADLAAVDRSVTPWVIVGGHRPIYIASTFNMPDQGDQPVAIALRAAFEEAFVEHRVDLTLHGHHHSYQRTCPVNDNRCQDTPQQEPAPSHSSSSSSWHDARSFSSRRRQGGPPRVIHDAPAPVHLVIGHAGADLSLNVDLNPPDIWEVIKLWWGYLRIEASATELKCEVVSDMDSSLMDAFVLTKPQGWGAAQMQQRSAKQQQQQQQQRHAGEGVPGGVQAGDVRVAEQ</sequence>
<evidence type="ECO:0000313" key="13">
    <source>
        <dbReference type="EMBL" id="SZX68527.1"/>
    </source>
</evidence>
<feature type="region of interest" description="Disordered" evidence="8">
    <location>
        <begin position="519"/>
        <end position="565"/>
    </location>
</feature>
<dbReference type="EC" id="3.1.3.2" evidence="7"/>
<feature type="signal peptide" evidence="7">
    <location>
        <begin position="1"/>
        <end position="22"/>
    </location>
</feature>
<dbReference type="InterPro" id="IPR015914">
    <property type="entry name" value="PAPs_N"/>
</dbReference>
<feature type="domain" description="Purple acid phosphatase N-terminal" evidence="11">
    <location>
        <begin position="161"/>
        <end position="262"/>
    </location>
</feature>
<dbReference type="InterPro" id="IPR004843">
    <property type="entry name" value="Calcineurin-like_PHP"/>
</dbReference>
<dbReference type="PANTHER" id="PTHR45778">
    <property type="entry name" value="PURPLE ACID PHOSPHATASE-RELATED"/>
    <property type="match status" value="1"/>
</dbReference>
<feature type="chain" id="PRO_5016482870" description="Purple acid phosphatase" evidence="7">
    <location>
        <begin position="23"/>
        <end position="677"/>
    </location>
</feature>
<evidence type="ECO:0000256" key="4">
    <source>
        <dbReference type="ARBA" id="ARBA00022525"/>
    </source>
</evidence>
<feature type="region of interest" description="Disordered" evidence="8">
    <location>
        <begin position="640"/>
        <end position="677"/>
    </location>
</feature>
<dbReference type="PROSITE" id="PS51257">
    <property type="entry name" value="PROKAR_LIPOPROTEIN"/>
    <property type="match status" value="1"/>
</dbReference>
<dbReference type="GO" id="GO:0005576">
    <property type="term" value="C:extracellular region"/>
    <property type="evidence" value="ECO:0007669"/>
    <property type="project" value="UniProtKB-SubCell"/>
</dbReference>
<keyword evidence="14" id="KW-1185">Reference proteome</keyword>
<evidence type="ECO:0000256" key="6">
    <source>
        <dbReference type="ARBA" id="ARBA00023180"/>
    </source>
</evidence>
<dbReference type="InterPro" id="IPR025733">
    <property type="entry name" value="PAPs_C"/>
</dbReference>
<comment type="subunit">
    <text evidence="3">Homodimer.</text>
</comment>
<dbReference type="Proteomes" id="UP000256970">
    <property type="component" value="Unassembled WGS sequence"/>
</dbReference>
<dbReference type="Gene3D" id="3.60.21.10">
    <property type="match status" value="1"/>
</dbReference>
<comment type="catalytic activity">
    <reaction evidence="7">
        <text>a phosphate monoester + H2O = an alcohol + phosphate</text>
        <dbReference type="Rhea" id="RHEA:15017"/>
        <dbReference type="ChEBI" id="CHEBI:15377"/>
        <dbReference type="ChEBI" id="CHEBI:30879"/>
        <dbReference type="ChEBI" id="CHEBI:43474"/>
        <dbReference type="ChEBI" id="CHEBI:67140"/>
        <dbReference type="EC" id="3.1.3.2"/>
    </reaction>
</comment>